<feature type="domain" description="FAD-binding" evidence="6">
    <location>
        <begin position="12"/>
        <end position="194"/>
    </location>
</feature>
<keyword evidence="2" id="KW-0285">Flavoprotein</keyword>
<gene>
    <name evidence="7" type="ORF">DFJ43DRAFT_524959</name>
</gene>
<name>A0AA38JH02_9AGAR</name>
<keyword evidence="4" id="KW-0560">Oxidoreductase</keyword>
<dbReference type="GO" id="GO:0071949">
    <property type="term" value="F:FAD binding"/>
    <property type="evidence" value="ECO:0007669"/>
    <property type="project" value="InterPro"/>
</dbReference>
<dbReference type="Gene3D" id="3.50.50.60">
    <property type="entry name" value="FAD/NAD(P)-binding domain"/>
    <property type="match status" value="1"/>
</dbReference>
<evidence type="ECO:0000313" key="8">
    <source>
        <dbReference type="Proteomes" id="UP001176059"/>
    </source>
</evidence>
<comment type="similarity">
    <text evidence="1">Belongs to the paxM FAD-dependent monooxygenase family.</text>
</comment>
<evidence type="ECO:0000256" key="2">
    <source>
        <dbReference type="ARBA" id="ARBA00022630"/>
    </source>
</evidence>
<protein>
    <recommendedName>
        <fullName evidence="6">FAD-binding domain-containing protein</fullName>
    </recommendedName>
</protein>
<evidence type="ECO:0000256" key="1">
    <source>
        <dbReference type="ARBA" id="ARBA00007992"/>
    </source>
</evidence>
<reference evidence="7" key="1">
    <citation type="submission" date="2022-08" db="EMBL/GenBank/DDBJ databases">
        <authorList>
            <consortium name="DOE Joint Genome Institute"/>
            <person name="Min B."/>
            <person name="Sierra-Patev S."/>
            <person name="Naranjo-Ortiz M."/>
            <person name="Looney B."/>
            <person name="Konkel Z."/>
            <person name="Slot J.C."/>
            <person name="Sakamoto Y."/>
            <person name="Steenwyk J.L."/>
            <person name="Rokas A."/>
            <person name="Carro J."/>
            <person name="Camarero S."/>
            <person name="Ferreira P."/>
            <person name="Molpeceres G."/>
            <person name="Ruiz-duenas F.J."/>
            <person name="Serrano A."/>
            <person name="Henrissat B."/>
            <person name="Drula E."/>
            <person name="Hughes K.W."/>
            <person name="Mata J.L."/>
            <person name="Ishikawa N.K."/>
            <person name="Vargas-Isla R."/>
            <person name="Ushijima S."/>
            <person name="Smith C.A."/>
            <person name="Ahrendt S."/>
            <person name="Andreopoulos W."/>
            <person name="He G."/>
            <person name="LaButti K."/>
            <person name="Lipzen A."/>
            <person name="Ng V."/>
            <person name="Riley R."/>
            <person name="Sandor L."/>
            <person name="Barry K."/>
            <person name="Martinez A.T."/>
            <person name="Xiao Y."/>
            <person name="Gibbons J.G."/>
            <person name="Terashima K."/>
            <person name="Hibbett D.S."/>
            <person name="Grigoriev I.V."/>
        </authorList>
    </citation>
    <scope>NUCLEOTIDE SEQUENCE</scope>
    <source>
        <strain evidence="7">ET3784</strain>
    </source>
</reference>
<dbReference type="SUPFAM" id="SSF51905">
    <property type="entry name" value="FAD/NAD(P)-binding domain"/>
    <property type="match status" value="1"/>
</dbReference>
<dbReference type="PANTHER" id="PTHR13789:SF309">
    <property type="entry name" value="PUTATIVE (AFU_ORTHOLOGUE AFUA_6G14510)-RELATED"/>
    <property type="match status" value="1"/>
</dbReference>
<dbReference type="GO" id="GO:0004497">
    <property type="term" value="F:monooxygenase activity"/>
    <property type="evidence" value="ECO:0007669"/>
    <property type="project" value="UniProtKB-KW"/>
</dbReference>
<sequence>MTDSSTTTLKFIITGGGIAGLTCAYLLREIGHDVVVLEKSSRKEQVTTDHGGVRIPPNMMRLLQALPRTQELLEAKASKCAGILFHQCKEGEPAELVGKMDFAQEVMNDLGCDFYFIPHKDLHEHLYTLCIECGVNLIHEFEVVEVQTSKPPNGNGPRVMNRSGDFVTGDIIIGADGKNSVVRKILLTEEDETEEVDSNTSDSGKSSLSTIKAIVGATLSIPISLLKSDPELEPLLRGENHWMVYMGNGTSIAMARYGPDLYLLDLTYGQQPLPGDEDSEWLARGTPAQTVLDRAQEYDGRVQKLINLGKRSHWNIQTVHALPRYVSKFNQVVVVGDAAHSMYINGTHNTYQQIQQKRTRAMETSEMNTMLLLGIPPGIEREGRNSGFKLTLHLDGADDATLERVWAGYVAQFDYDARDAVDEWWMTWARPGNRDSSIIGGVSVISTQ</sequence>
<organism evidence="7 8">
    <name type="scientific">Lentinula guzmanii</name>
    <dbReference type="NCBI Taxonomy" id="2804957"/>
    <lineage>
        <taxon>Eukaryota</taxon>
        <taxon>Fungi</taxon>
        <taxon>Dikarya</taxon>
        <taxon>Basidiomycota</taxon>
        <taxon>Agaricomycotina</taxon>
        <taxon>Agaricomycetes</taxon>
        <taxon>Agaricomycetidae</taxon>
        <taxon>Agaricales</taxon>
        <taxon>Marasmiineae</taxon>
        <taxon>Omphalotaceae</taxon>
        <taxon>Lentinula</taxon>
    </lineage>
</organism>
<comment type="caution">
    <text evidence="7">The sequence shown here is derived from an EMBL/GenBank/DDBJ whole genome shotgun (WGS) entry which is preliminary data.</text>
</comment>
<dbReference type="Proteomes" id="UP001176059">
    <property type="component" value="Unassembled WGS sequence"/>
</dbReference>
<dbReference type="InterPro" id="IPR036188">
    <property type="entry name" value="FAD/NAD-bd_sf"/>
</dbReference>
<proteinExistence type="inferred from homology"/>
<evidence type="ECO:0000256" key="4">
    <source>
        <dbReference type="ARBA" id="ARBA00023002"/>
    </source>
</evidence>
<evidence type="ECO:0000256" key="3">
    <source>
        <dbReference type="ARBA" id="ARBA00022827"/>
    </source>
</evidence>
<keyword evidence="5" id="KW-0503">Monooxygenase</keyword>
<dbReference type="EMBL" id="JANVFO010000004">
    <property type="protein sequence ID" value="KAJ3736747.1"/>
    <property type="molecule type" value="Genomic_DNA"/>
</dbReference>
<dbReference type="AlphaFoldDB" id="A0AA38JH02"/>
<dbReference type="InterPro" id="IPR050493">
    <property type="entry name" value="FAD-dep_Monooxygenase_BioMet"/>
</dbReference>
<evidence type="ECO:0000259" key="6">
    <source>
        <dbReference type="Pfam" id="PF01494"/>
    </source>
</evidence>
<accession>A0AA38JH02</accession>
<evidence type="ECO:0000313" key="7">
    <source>
        <dbReference type="EMBL" id="KAJ3736747.1"/>
    </source>
</evidence>
<dbReference type="InterPro" id="IPR002938">
    <property type="entry name" value="FAD-bd"/>
</dbReference>
<dbReference type="PRINTS" id="PR00420">
    <property type="entry name" value="RNGMNOXGNASE"/>
</dbReference>
<keyword evidence="3" id="KW-0274">FAD</keyword>
<dbReference type="Pfam" id="PF01494">
    <property type="entry name" value="FAD_binding_3"/>
    <property type="match status" value="1"/>
</dbReference>
<reference evidence="7" key="2">
    <citation type="journal article" date="2023" name="Proc. Natl. Acad. Sci. U.S.A.">
        <title>A global phylogenomic analysis of the shiitake genus Lentinula.</title>
        <authorList>
            <person name="Sierra-Patev S."/>
            <person name="Min B."/>
            <person name="Naranjo-Ortiz M."/>
            <person name="Looney B."/>
            <person name="Konkel Z."/>
            <person name="Slot J.C."/>
            <person name="Sakamoto Y."/>
            <person name="Steenwyk J.L."/>
            <person name="Rokas A."/>
            <person name="Carro J."/>
            <person name="Camarero S."/>
            <person name="Ferreira P."/>
            <person name="Molpeceres G."/>
            <person name="Ruiz-Duenas F.J."/>
            <person name="Serrano A."/>
            <person name="Henrissat B."/>
            <person name="Drula E."/>
            <person name="Hughes K.W."/>
            <person name="Mata J.L."/>
            <person name="Ishikawa N.K."/>
            <person name="Vargas-Isla R."/>
            <person name="Ushijima S."/>
            <person name="Smith C.A."/>
            <person name="Donoghue J."/>
            <person name="Ahrendt S."/>
            <person name="Andreopoulos W."/>
            <person name="He G."/>
            <person name="LaButti K."/>
            <person name="Lipzen A."/>
            <person name="Ng V."/>
            <person name="Riley R."/>
            <person name="Sandor L."/>
            <person name="Barry K."/>
            <person name="Martinez A.T."/>
            <person name="Xiao Y."/>
            <person name="Gibbons J.G."/>
            <person name="Terashima K."/>
            <person name="Grigoriev I.V."/>
            <person name="Hibbett D."/>
        </authorList>
    </citation>
    <scope>NUCLEOTIDE SEQUENCE</scope>
    <source>
        <strain evidence="7">ET3784</strain>
    </source>
</reference>
<evidence type="ECO:0000256" key="5">
    <source>
        <dbReference type="ARBA" id="ARBA00023033"/>
    </source>
</evidence>
<dbReference type="PANTHER" id="PTHR13789">
    <property type="entry name" value="MONOOXYGENASE"/>
    <property type="match status" value="1"/>
</dbReference>
<keyword evidence="8" id="KW-1185">Reference proteome</keyword>